<proteinExistence type="predicted"/>
<protein>
    <recommendedName>
        <fullName evidence="4">Fe2OG dioxygenase domain-containing protein</fullName>
    </recommendedName>
</protein>
<dbReference type="RefSeq" id="WP_201827004.1">
    <property type="nucleotide sequence ID" value="NZ_JAERRH010000030.1"/>
</dbReference>
<dbReference type="Proteomes" id="UP000621386">
    <property type="component" value="Unassembled WGS sequence"/>
</dbReference>
<evidence type="ECO:0000313" key="3">
    <source>
        <dbReference type="Proteomes" id="UP000621386"/>
    </source>
</evidence>
<feature type="region of interest" description="Disordered" evidence="1">
    <location>
        <begin position="1"/>
        <end position="25"/>
    </location>
</feature>
<organism evidence="2 3">
    <name type="scientific">Streptomyces musisoli</name>
    <dbReference type="NCBI Taxonomy" id="2802280"/>
    <lineage>
        <taxon>Bacteria</taxon>
        <taxon>Bacillati</taxon>
        <taxon>Actinomycetota</taxon>
        <taxon>Actinomycetes</taxon>
        <taxon>Kitasatosporales</taxon>
        <taxon>Streptomycetaceae</taxon>
        <taxon>Streptomyces</taxon>
    </lineage>
</organism>
<evidence type="ECO:0000313" key="2">
    <source>
        <dbReference type="EMBL" id="MBL1110185.1"/>
    </source>
</evidence>
<comment type="caution">
    <text evidence="2">The sequence shown here is derived from an EMBL/GenBank/DDBJ whole genome shotgun (WGS) entry which is preliminary data.</text>
</comment>
<reference evidence="2 3" key="1">
    <citation type="submission" date="2021-01" db="EMBL/GenBank/DDBJ databases">
        <title>WGS of actinomycetes isolated from Thailand.</title>
        <authorList>
            <person name="Thawai C."/>
        </authorList>
    </citation>
    <scope>NUCLEOTIDE SEQUENCE [LARGE SCALE GENOMIC DNA]</scope>
    <source>
        <strain evidence="2 3">CH5-8</strain>
    </source>
</reference>
<evidence type="ECO:0008006" key="4">
    <source>
        <dbReference type="Google" id="ProtNLM"/>
    </source>
</evidence>
<dbReference type="EMBL" id="JAERRH010000030">
    <property type="protein sequence ID" value="MBL1110185.1"/>
    <property type="molecule type" value="Genomic_DNA"/>
</dbReference>
<evidence type="ECO:0000256" key="1">
    <source>
        <dbReference type="SAM" id="MobiDB-lite"/>
    </source>
</evidence>
<gene>
    <name evidence="2" type="ORF">JK361_37490</name>
</gene>
<sequence length="342" mass="37547">MAKAATTLEEESRRALADALDPMSDEELRAEFERQKDAKPSAKTPAKSVTDVLAQLEAVRDVRLESDGARVATCGELTPSALQDLFANRTCALHVPGFGNVDMCTELARWLADRPAHTWGGTDTAYTAGIPVNALYSSVDEAIAYFKEALPAMRAIRGAANGLSPLDKLRLELDELWPSGATVSRDNPYRRKMLAGLARVMRPETLLDGITRVEGIIHTDSSMFLDSEHGLFSANIYLDVPTSGGELNIFPVAMQQPEHLQSLVRVVAYFLQYSFDPVHRERIQRQLHALLPAPVTLTPRAGDLIVLNTGRPHAVRGFTAGTRVTLQAFALHEGTRPLQFYS</sequence>
<accession>A0ABS1PDS3</accession>
<name>A0ABS1PDS3_9ACTN</name>
<keyword evidence="3" id="KW-1185">Reference proteome</keyword>